<dbReference type="InterPro" id="IPR027417">
    <property type="entry name" value="P-loop_NTPase"/>
</dbReference>
<dbReference type="Pfam" id="PF10593">
    <property type="entry name" value="Z1"/>
    <property type="match status" value="1"/>
</dbReference>
<dbReference type="SUPFAM" id="SSF52540">
    <property type="entry name" value="P-loop containing nucleoside triphosphate hydrolases"/>
    <property type="match status" value="1"/>
</dbReference>
<gene>
    <name evidence="2" type="ORF">D3218_11755</name>
</gene>
<proteinExistence type="predicted"/>
<evidence type="ECO:0000259" key="1">
    <source>
        <dbReference type="Pfam" id="PF10593"/>
    </source>
</evidence>
<sequence length="742" mass="83014">MPNGSAVITPLNPSHQLGANWSPHIGEEARELVFRKLAHESQDAKDAVLSSAASILSKSVDPQADSGSETGLVIGYVQSGKTLSFTTVMALARDNGFQLVIVVAGISKLLLKQSTDRLRKDLQIEEIQGSLQWKLYINPADNETNRRHIQQTLGEWSDPDVAQSERATVLITVMKNHSWLRKLVGLLRHLDLAGVPTLIIDDEADQASLNTLVRQQRQSTTYQRLLDVRDAIPHHTFLQYTATPQAPLLINIIDALSPGFVEVLEPGTGYVGGQAFFSGNMPLIKVIDPQDISTDDNPLTDPPEPLCEALRVFLLGVAAGLVEGQSVRNPRRSMLVHPSQRTDSHAEYWRWISAMFDDWQRVLELSDGNADKQDLLDEFRKDYDELTGTVSGLPSFDDLARRLPRAFRRTKIEQVNARAGQTPEIDWSQSYGWILVGGQAMDRGFTVEGLTVTYMPRGPGMGNADTVQQRGRFFGYKQRYLGFCRIYLEQDALNAFEDYVAHEEDMRRQLQDVQRSGQPLSAWKRAFVLSPDLQACRRNVINYEYVRGNYSNQWFYPGVAEAPEEVLDANRAATTQFFASIALEVDPDLASREPAQRHKVARGLSLAQVVSDLIVPFRVTGASDSCNLVGLMLQLSKALEDNCDERCTIYHISPEFARSRAIDANGKINELFQGATRLASGGYSYPGDAAFRDQDTVTIQFHTLQLRRGDAVVVENVPVIAIWIPRRLEVDWVSQDQREQHD</sequence>
<organism evidence="2 3">
    <name type="scientific">Aureimonas flava</name>
    <dbReference type="NCBI Taxonomy" id="2320271"/>
    <lineage>
        <taxon>Bacteria</taxon>
        <taxon>Pseudomonadati</taxon>
        <taxon>Pseudomonadota</taxon>
        <taxon>Alphaproteobacteria</taxon>
        <taxon>Hyphomicrobiales</taxon>
        <taxon>Aurantimonadaceae</taxon>
        <taxon>Aureimonas</taxon>
    </lineage>
</organism>
<dbReference type="AlphaFoldDB" id="A0A3A1WKC1"/>
<protein>
    <submittedName>
        <fullName evidence="2">Alpha-1,4 polygalactosaminidase</fullName>
    </submittedName>
</protein>
<keyword evidence="3" id="KW-1185">Reference proteome</keyword>
<evidence type="ECO:0000313" key="3">
    <source>
        <dbReference type="Proteomes" id="UP000265750"/>
    </source>
</evidence>
<dbReference type="InterPro" id="IPR018310">
    <property type="entry name" value="Put_endonuclease_Z1-dom"/>
</dbReference>
<dbReference type="OrthoDB" id="436461at2"/>
<reference evidence="3" key="1">
    <citation type="submission" date="2018-09" db="EMBL/GenBank/DDBJ databases">
        <authorList>
            <person name="Tuo L."/>
        </authorList>
    </citation>
    <scope>NUCLEOTIDE SEQUENCE [LARGE SCALE GENOMIC DNA]</scope>
    <source>
        <strain evidence="3">M2BS4Y-1</strain>
    </source>
</reference>
<feature type="domain" description="Putative endonuclease Z1" evidence="1">
    <location>
        <begin position="306"/>
        <end position="518"/>
    </location>
</feature>
<comment type="caution">
    <text evidence="2">The sequence shown here is derived from an EMBL/GenBank/DDBJ whole genome shotgun (WGS) entry which is preliminary data.</text>
</comment>
<dbReference type="EMBL" id="QYRN01000005">
    <property type="protein sequence ID" value="RIY01056.1"/>
    <property type="molecule type" value="Genomic_DNA"/>
</dbReference>
<name>A0A3A1WKC1_9HYPH</name>
<evidence type="ECO:0000313" key="2">
    <source>
        <dbReference type="EMBL" id="RIY01056.1"/>
    </source>
</evidence>
<accession>A0A3A1WKC1</accession>
<dbReference type="Proteomes" id="UP000265750">
    <property type="component" value="Unassembled WGS sequence"/>
</dbReference>